<feature type="domain" description="Histidine kinase" evidence="4">
    <location>
        <begin position="1"/>
        <end position="211"/>
    </location>
</feature>
<dbReference type="Gene3D" id="3.30.565.10">
    <property type="entry name" value="Histidine kinase-like ATPase, C-terminal domain"/>
    <property type="match status" value="1"/>
</dbReference>
<evidence type="ECO:0000313" key="6">
    <source>
        <dbReference type="Proteomes" id="UP000230088"/>
    </source>
</evidence>
<dbReference type="InterPro" id="IPR036890">
    <property type="entry name" value="HATPase_C_sf"/>
</dbReference>
<dbReference type="InterPro" id="IPR005467">
    <property type="entry name" value="His_kinase_dom"/>
</dbReference>
<gene>
    <name evidence="5" type="ORF">COT33_00490</name>
</gene>
<dbReference type="PANTHER" id="PTHR43547">
    <property type="entry name" value="TWO-COMPONENT HISTIDINE KINASE"/>
    <property type="match status" value="1"/>
</dbReference>
<evidence type="ECO:0000256" key="3">
    <source>
        <dbReference type="ARBA" id="ARBA00022553"/>
    </source>
</evidence>
<dbReference type="EMBL" id="PEYD01000007">
    <property type="protein sequence ID" value="PIS39710.1"/>
    <property type="molecule type" value="Genomic_DNA"/>
</dbReference>
<accession>A0A2H0YML5</accession>
<dbReference type="PANTHER" id="PTHR43547:SF2">
    <property type="entry name" value="HYBRID SIGNAL TRANSDUCTION HISTIDINE KINASE C"/>
    <property type="match status" value="1"/>
</dbReference>
<sequence>HIKNISSLLLEDVYGPLTKEQKWGVKVIFEKVQEAIDVTNLYLSVAELEAGHAIISKEKTDLVQLVKEQIKKILYGANQKGIEVITELQKDLPKIRVDAEKIGTVFYTILDNGVKYSPQNGKLFINLKKLENKYILFSCQDSGIGLSKEEISELGKIPYQRSKRARSAHGTGIGLALYLSNLIIRGHGAELWAESEGHGKGTTFNVKIPID</sequence>
<dbReference type="PRINTS" id="PR00344">
    <property type="entry name" value="BCTRLSENSOR"/>
</dbReference>
<dbReference type="AlphaFoldDB" id="A0A2H0YML5"/>
<reference evidence="6" key="1">
    <citation type="submission" date="2017-09" db="EMBL/GenBank/DDBJ databases">
        <title>Depth-based differentiation of microbial function through sediment-hosted aquifers and enrichment of novel symbionts in the deep terrestrial subsurface.</title>
        <authorList>
            <person name="Probst A.J."/>
            <person name="Ladd B."/>
            <person name="Jarett J.K."/>
            <person name="Geller-Mcgrath D.E."/>
            <person name="Sieber C.M.K."/>
            <person name="Emerson J.B."/>
            <person name="Anantharaman K."/>
            <person name="Thomas B.C."/>
            <person name="Malmstrom R."/>
            <person name="Stieglmeier M."/>
            <person name="Klingl A."/>
            <person name="Woyke T."/>
            <person name="Ryan C.M."/>
            <person name="Banfield J.F."/>
        </authorList>
    </citation>
    <scope>NUCLEOTIDE SEQUENCE [LARGE SCALE GENOMIC DNA]</scope>
</reference>
<comment type="caution">
    <text evidence="5">The sequence shown here is derived from an EMBL/GenBank/DDBJ whole genome shotgun (WGS) entry which is preliminary data.</text>
</comment>
<dbReference type="SMART" id="SM00387">
    <property type="entry name" value="HATPase_c"/>
    <property type="match status" value="1"/>
</dbReference>
<dbReference type="PROSITE" id="PS50109">
    <property type="entry name" value="HIS_KIN"/>
    <property type="match status" value="1"/>
</dbReference>
<evidence type="ECO:0000259" key="4">
    <source>
        <dbReference type="PROSITE" id="PS50109"/>
    </source>
</evidence>
<evidence type="ECO:0000256" key="1">
    <source>
        <dbReference type="ARBA" id="ARBA00000085"/>
    </source>
</evidence>
<dbReference type="Proteomes" id="UP000230088">
    <property type="component" value="Unassembled WGS sequence"/>
</dbReference>
<proteinExistence type="predicted"/>
<comment type="catalytic activity">
    <reaction evidence="1">
        <text>ATP + protein L-histidine = ADP + protein N-phospho-L-histidine.</text>
        <dbReference type="EC" id="2.7.13.3"/>
    </reaction>
</comment>
<feature type="non-terminal residue" evidence="5">
    <location>
        <position position="1"/>
    </location>
</feature>
<dbReference type="SUPFAM" id="SSF55874">
    <property type="entry name" value="ATPase domain of HSP90 chaperone/DNA topoisomerase II/histidine kinase"/>
    <property type="match status" value="1"/>
</dbReference>
<dbReference type="Pfam" id="PF02518">
    <property type="entry name" value="HATPase_c"/>
    <property type="match status" value="1"/>
</dbReference>
<name>A0A2H0YML5_9BACT</name>
<evidence type="ECO:0000256" key="2">
    <source>
        <dbReference type="ARBA" id="ARBA00012438"/>
    </source>
</evidence>
<keyword evidence="3" id="KW-0597">Phosphoprotein</keyword>
<dbReference type="EC" id="2.7.13.3" evidence="2"/>
<evidence type="ECO:0000313" key="5">
    <source>
        <dbReference type="EMBL" id="PIS39710.1"/>
    </source>
</evidence>
<protein>
    <recommendedName>
        <fullName evidence="2">histidine kinase</fullName>
        <ecNumber evidence="2">2.7.13.3</ecNumber>
    </recommendedName>
</protein>
<dbReference type="InterPro" id="IPR004358">
    <property type="entry name" value="Sig_transdc_His_kin-like_C"/>
</dbReference>
<dbReference type="GO" id="GO:0000155">
    <property type="term" value="F:phosphorelay sensor kinase activity"/>
    <property type="evidence" value="ECO:0007669"/>
    <property type="project" value="TreeGrafter"/>
</dbReference>
<dbReference type="InterPro" id="IPR003594">
    <property type="entry name" value="HATPase_dom"/>
</dbReference>
<organism evidence="5 6">
    <name type="scientific">Candidatus Nealsonbacteria bacterium CG08_land_8_20_14_0_20_38_20</name>
    <dbReference type="NCBI Taxonomy" id="1974705"/>
    <lineage>
        <taxon>Bacteria</taxon>
        <taxon>Candidatus Nealsoniibacteriota</taxon>
    </lineage>
</organism>